<dbReference type="EMBL" id="DTEI01000023">
    <property type="protein sequence ID" value="HGU15235.1"/>
    <property type="molecule type" value="Genomic_DNA"/>
</dbReference>
<evidence type="ECO:0000256" key="1">
    <source>
        <dbReference type="ARBA" id="ARBA00022490"/>
    </source>
</evidence>
<keyword evidence="4" id="KW-0808">Transferase</keyword>
<dbReference type="Gene3D" id="3.10.20.10">
    <property type="match status" value="1"/>
</dbReference>
<dbReference type="AlphaFoldDB" id="A0A7V4N3A7"/>
<dbReference type="GO" id="GO:0097163">
    <property type="term" value="F:sulfur carrier activity"/>
    <property type="evidence" value="ECO:0007669"/>
    <property type="project" value="UniProtKB-UniRule"/>
</dbReference>
<gene>
    <name evidence="3 4" type="primary">fdhD</name>
    <name evidence="4" type="ORF">ENU91_01015</name>
</gene>
<name>A0A7V4N3A7_9BACT</name>
<dbReference type="NCBIfam" id="TIGR00129">
    <property type="entry name" value="fdhD_narQ"/>
    <property type="match status" value="1"/>
</dbReference>
<keyword evidence="1 3" id="KW-0963">Cytoplasm</keyword>
<dbReference type="Gene3D" id="3.40.140.10">
    <property type="entry name" value="Cytidine Deaminase, domain 2"/>
    <property type="match status" value="1"/>
</dbReference>
<organism evidence="4">
    <name type="scientific">Thermodesulfobacterium geofontis</name>
    <dbReference type="NCBI Taxonomy" id="1295609"/>
    <lineage>
        <taxon>Bacteria</taxon>
        <taxon>Pseudomonadati</taxon>
        <taxon>Thermodesulfobacteriota</taxon>
        <taxon>Thermodesulfobacteria</taxon>
        <taxon>Thermodesulfobacteriales</taxon>
        <taxon>Thermodesulfobacteriaceae</taxon>
        <taxon>Thermodesulfobacterium</taxon>
    </lineage>
</organism>
<dbReference type="InterPro" id="IPR016193">
    <property type="entry name" value="Cytidine_deaminase-like"/>
</dbReference>
<dbReference type="PANTHER" id="PTHR30592">
    <property type="entry name" value="FORMATE DEHYDROGENASE"/>
    <property type="match status" value="1"/>
</dbReference>
<dbReference type="Pfam" id="PF02634">
    <property type="entry name" value="FdhD-NarQ"/>
    <property type="match status" value="1"/>
</dbReference>
<comment type="subcellular location">
    <subcellularLocation>
        <location evidence="3">Cytoplasm</location>
    </subcellularLocation>
</comment>
<keyword evidence="2 3" id="KW-0501">Molybdenum cofactor biosynthesis</keyword>
<dbReference type="HAMAP" id="MF_00187">
    <property type="entry name" value="FdhD"/>
    <property type="match status" value="1"/>
</dbReference>
<evidence type="ECO:0000256" key="2">
    <source>
        <dbReference type="ARBA" id="ARBA00023150"/>
    </source>
</evidence>
<dbReference type="GO" id="GO:0016783">
    <property type="term" value="F:sulfurtransferase activity"/>
    <property type="evidence" value="ECO:0007669"/>
    <property type="project" value="InterPro"/>
</dbReference>
<feature type="binding site" evidence="3">
    <location>
        <begin position="236"/>
        <end position="241"/>
    </location>
    <ligand>
        <name>Mo-bis(molybdopterin guanine dinucleotide)</name>
        <dbReference type="ChEBI" id="CHEBI:60539"/>
    </ligand>
</feature>
<dbReference type="GO" id="GO:0005737">
    <property type="term" value="C:cytoplasm"/>
    <property type="evidence" value="ECO:0007669"/>
    <property type="project" value="UniProtKB-SubCell"/>
</dbReference>
<comment type="function">
    <text evidence="3">Required for formate dehydrogenase (FDH) activity. Acts as a sulfur carrier protein that transfers sulfur from IscS to the molybdenum cofactor prior to its insertion into FDH.</text>
</comment>
<dbReference type="InterPro" id="IPR003786">
    <property type="entry name" value="FdhD"/>
</dbReference>
<comment type="caution">
    <text evidence="4">The sequence shown here is derived from an EMBL/GenBank/DDBJ whole genome shotgun (WGS) entry which is preliminary data.</text>
</comment>
<reference evidence="4" key="1">
    <citation type="journal article" date="2020" name="mSystems">
        <title>Genome- and Community-Level Interaction Insights into Carbon Utilization and Element Cycling Functions of Hydrothermarchaeota in Hydrothermal Sediment.</title>
        <authorList>
            <person name="Zhou Z."/>
            <person name="Liu Y."/>
            <person name="Xu W."/>
            <person name="Pan J."/>
            <person name="Luo Z.H."/>
            <person name="Li M."/>
        </authorList>
    </citation>
    <scope>NUCLEOTIDE SEQUENCE [LARGE SCALE GENOMIC DNA]</scope>
    <source>
        <strain evidence="4">SpSt-711</strain>
    </source>
</reference>
<accession>A0A7V4N3A7</accession>
<evidence type="ECO:0000313" key="4">
    <source>
        <dbReference type="EMBL" id="HGU15235.1"/>
    </source>
</evidence>
<dbReference type="PIRSF" id="PIRSF015626">
    <property type="entry name" value="FdhD"/>
    <property type="match status" value="1"/>
</dbReference>
<protein>
    <recommendedName>
        <fullName evidence="3">Sulfur carrier protein FdhD</fullName>
    </recommendedName>
</protein>
<sequence length="253" mass="28622">MNPVISQKIIRVKENNIQSLEDFIAVEVKIKILVNDTEIISLSATPLHIKELVVGFVTTENIIKGSFCPQEIEIVEEKEEIKVKIYSDGLLNLNGKTLTSGCMSSFSFISELPEKYEDNFKIEMENLFLLFKDFQKNSELYKSTGCIHYAALAQKERIIFLAEDIGRHNAVDKVIGYAFLNKISLKDKVILVSGRISSEMVLKAGRWKVPIIVSRSAPTSLAIELAKKIGLTIIGFLRGKRCNIYTYPYRIIL</sequence>
<dbReference type="PANTHER" id="PTHR30592:SF1">
    <property type="entry name" value="SULFUR CARRIER PROTEIN FDHD"/>
    <property type="match status" value="1"/>
</dbReference>
<proteinExistence type="inferred from homology"/>
<dbReference type="SUPFAM" id="SSF53927">
    <property type="entry name" value="Cytidine deaminase-like"/>
    <property type="match status" value="1"/>
</dbReference>
<feature type="active site" description="Cysteine persulfide intermediate" evidence="3">
    <location>
        <position position="102"/>
    </location>
</feature>
<dbReference type="GO" id="GO:0006777">
    <property type="term" value="P:Mo-molybdopterin cofactor biosynthetic process"/>
    <property type="evidence" value="ECO:0007669"/>
    <property type="project" value="UniProtKB-UniRule"/>
</dbReference>
<evidence type="ECO:0000256" key="3">
    <source>
        <dbReference type="HAMAP-Rule" id="MF_00187"/>
    </source>
</evidence>
<comment type="similarity">
    <text evidence="3">Belongs to the FdhD family.</text>
</comment>